<evidence type="ECO:0000313" key="3">
    <source>
        <dbReference type="EMBL" id="NJQ01970.1"/>
    </source>
</evidence>
<accession>A0ABX1BZT9</accession>
<organism evidence="3 4">
    <name type="scientific">Streptomyces zingiberis</name>
    <dbReference type="NCBI Taxonomy" id="2053010"/>
    <lineage>
        <taxon>Bacteria</taxon>
        <taxon>Bacillati</taxon>
        <taxon>Actinomycetota</taxon>
        <taxon>Actinomycetes</taxon>
        <taxon>Kitasatosporales</taxon>
        <taxon>Streptomycetaceae</taxon>
        <taxon>Streptomyces</taxon>
    </lineage>
</organism>
<gene>
    <name evidence="3" type="ORF">HCK00_15865</name>
</gene>
<feature type="compositionally biased region" description="Basic residues" evidence="1">
    <location>
        <begin position="22"/>
        <end position="37"/>
    </location>
</feature>
<evidence type="ECO:0000313" key="4">
    <source>
        <dbReference type="Proteomes" id="UP000695264"/>
    </source>
</evidence>
<dbReference type="InterPro" id="IPR016047">
    <property type="entry name" value="M23ase_b-sheet_dom"/>
</dbReference>
<protein>
    <submittedName>
        <fullName evidence="3">M23 family metallopeptidase</fullName>
    </submittedName>
</protein>
<dbReference type="InterPro" id="IPR050570">
    <property type="entry name" value="Cell_wall_metabolism_enzyme"/>
</dbReference>
<dbReference type="EMBL" id="JAATEN010000011">
    <property type="protein sequence ID" value="NJQ01970.1"/>
    <property type="molecule type" value="Genomic_DNA"/>
</dbReference>
<name>A0ABX1BZT9_9ACTN</name>
<reference evidence="3 4" key="1">
    <citation type="submission" date="2020-03" db="EMBL/GenBank/DDBJ databases">
        <title>WGS of actinomycetes isolated from Thailand.</title>
        <authorList>
            <person name="Thawai C."/>
        </authorList>
    </citation>
    <scope>NUCLEOTIDE SEQUENCE [LARGE SCALE GENOMIC DNA]</scope>
    <source>
        <strain evidence="3 4">PLAI 1-29</strain>
    </source>
</reference>
<sequence length="280" mass="28700">MALTRVSGKPGDPGTAGGPRTSGKHRRPSRPGRHHGRIAGAAATLATGGVAATLATPAFAADRSAPAAEDTALRQTVVLGDALRESIGDQAEAQESAADTAAAMAAAEARAKREAAQAKRIADARAKEKRAAEARAAREAERKRLNTFVLPVAGSYVSTQYQAAGAAWSSGSHTGVDFHAAEGTPVLSVGAGTVVEAGWDGSYGNSVVIKMSDGTYTQYGHLSAINVTVGRQVDPGQQIGRAGNTGNSFGAHLHFEARTSTEYGSDLDPVAYLRSHGVSL</sequence>
<dbReference type="PANTHER" id="PTHR21666:SF270">
    <property type="entry name" value="MUREIN HYDROLASE ACTIVATOR ENVC"/>
    <property type="match status" value="1"/>
</dbReference>
<dbReference type="Proteomes" id="UP000695264">
    <property type="component" value="Unassembled WGS sequence"/>
</dbReference>
<dbReference type="RefSeq" id="WP_168102604.1">
    <property type="nucleotide sequence ID" value="NZ_JAATEN010000011.1"/>
</dbReference>
<dbReference type="SUPFAM" id="SSF51261">
    <property type="entry name" value="Duplicated hybrid motif"/>
    <property type="match status" value="1"/>
</dbReference>
<comment type="caution">
    <text evidence="3">The sequence shown here is derived from an EMBL/GenBank/DDBJ whole genome shotgun (WGS) entry which is preliminary data.</text>
</comment>
<feature type="region of interest" description="Disordered" evidence="1">
    <location>
        <begin position="1"/>
        <end position="37"/>
    </location>
</feature>
<evidence type="ECO:0000256" key="1">
    <source>
        <dbReference type="SAM" id="MobiDB-lite"/>
    </source>
</evidence>
<keyword evidence="4" id="KW-1185">Reference proteome</keyword>
<dbReference type="Pfam" id="PF01551">
    <property type="entry name" value="Peptidase_M23"/>
    <property type="match status" value="1"/>
</dbReference>
<proteinExistence type="predicted"/>
<feature type="domain" description="M23ase beta-sheet core" evidence="2">
    <location>
        <begin position="172"/>
        <end position="261"/>
    </location>
</feature>
<dbReference type="InterPro" id="IPR011055">
    <property type="entry name" value="Dup_hybrid_motif"/>
</dbReference>
<dbReference type="CDD" id="cd12797">
    <property type="entry name" value="M23_peptidase"/>
    <property type="match status" value="1"/>
</dbReference>
<dbReference type="Gene3D" id="2.70.70.10">
    <property type="entry name" value="Glucose Permease (Domain IIA)"/>
    <property type="match status" value="1"/>
</dbReference>
<dbReference type="PANTHER" id="PTHR21666">
    <property type="entry name" value="PEPTIDASE-RELATED"/>
    <property type="match status" value="1"/>
</dbReference>
<evidence type="ECO:0000259" key="2">
    <source>
        <dbReference type="Pfam" id="PF01551"/>
    </source>
</evidence>